<dbReference type="SUPFAM" id="SSF47413">
    <property type="entry name" value="lambda repressor-like DNA-binding domains"/>
    <property type="match status" value="1"/>
</dbReference>
<dbReference type="Proteomes" id="UP000255467">
    <property type="component" value="Unassembled WGS sequence"/>
</dbReference>
<name>A0A379JMH1_9NOCA</name>
<dbReference type="Pfam" id="PF19054">
    <property type="entry name" value="DUF5753"/>
    <property type="match status" value="1"/>
</dbReference>
<dbReference type="InterPro" id="IPR010982">
    <property type="entry name" value="Lambda_DNA-bd_dom_sf"/>
</dbReference>
<dbReference type="OrthoDB" id="4285266at2"/>
<protein>
    <recommendedName>
        <fullName evidence="1">HTH cro/C1-type domain-containing protein</fullName>
    </recommendedName>
</protein>
<sequence length="293" mass="33015">MAGTTDATVARRQLSRRLRELREAVPMTQEQAAELMEWSVSKLSRIEKGQNGVRAMDVENMCNIYRRPDQADRLGALARAAKNRSWWHAYSDVIPEGFDVYIGLEPAADRFRWYESGLIPGIFQTADYARTLIRTDHPEDTADEIERRVQLRLTRQSLLTREDSPQRWHVVLDEAILHRPIGSPAIMLAQLERLLEVSELPNVTIRIVPFHIGMHTGVTAGSHVLLDFPNSADAQFAEATTVYVEGWTGALCIDQADVVARYERAFDGIARAALSSEDSRAMISKAVKEMNAK</sequence>
<dbReference type="Gene3D" id="1.10.260.40">
    <property type="entry name" value="lambda repressor-like DNA-binding domains"/>
    <property type="match status" value="1"/>
</dbReference>
<evidence type="ECO:0000313" key="3">
    <source>
        <dbReference type="Proteomes" id="UP000255467"/>
    </source>
</evidence>
<feature type="domain" description="HTH cro/C1-type" evidence="1">
    <location>
        <begin position="18"/>
        <end position="73"/>
    </location>
</feature>
<dbReference type="CDD" id="cd00093">
    <property type="entry name" value="HTH_XRE"/>
    <property type="match status" value="1"/>
</dbReference>
<dbReference type="SMART" id="SM00530">
    <property type="entry name" value="HTH_XRE"/>
    <property type="match status" value="1"/>
</dbReference>
<dbReference type="EMBL" id="UGRY01000008">
    <property type="protein sequence ID" value="SUD49544.1"/>
    <property type="molecule type" value="Genomic_DNA"/>
</dbReference>
<proteinExistence type="predicted"/>
<evidence type="ECO:0000313" key="2">
    <source>
        <dbReference type="EMBL" id="SUD49544.1"/>
    </source>
</evidence>
<accession>A0A379JMH1</accession>
<dbReference type="Pfam" id="PF13560">
    <property type="entry name" value="HTH_31"/>
    <property type="match status" value="1"/>
</dbReference>
<keyword evidence="3" id="KW-1185">Reference proteome</keyword>
<dbReference type="GO" id="GO:0003677">
    <property type="term" value="F:DNA binding"/>
    <property type="evidence" value="ECO:0007669"/>
    <property type="project" value="InterPro"/>
</dbReference>
<reference evidence="2 3" key="1">
    <citation type="submission" date="2018-06" db="EMBL/GenBank/DDBJ databases">
        <authorList>
            <consortium name="Pathogen Informatics"/>
            <person name="Doyle S."/>
        </authorList>
    </citation>
    <scope>NUCLEOTIDE SEQUENCE [LARGE SCALE GENOMIC DNA]</scope>
    <source>
        <strain evidence="2 3">NCTC1934</strain>
    </source>
</reference>
<organism evidence="2 3">
    <name type="scientific">Nocardia otitidiscaviarum</name>
    <dbReference type="NCBI Taxonomy" id="1823"/>
    <lineage>
        <taxon>Bacteria</taxon>
        <taxon>Bacillati</taxon>
        <taxon>Actinomycetota</taxon>
        <taxon>Actinomycetes</taxon>
        <taxon>Mycobacteriales</taxon>
        <taxon>Nocardiaceae</taxon>
        <taxon>Nocardia</taxon>
    </lineage>
</organism>
<dbReference type="PROSITE" id="PS50943">
    <property type="entry name" value="HTH_CROC1"/>
    <property type="match status" value="1"/>
</dbReference>
<gene>
    <name evidence="2" type="ORF">NCTC1934_06898</name>
</gene>
<dbReference type="AlphaFoldDB" id="A0A379JMH1"/>
<dbReference type="InterPro" id="IPR001387">
    <property type="entry name" value="Cro/C1-type_HTH"/>
</dbReference>
<evidence type="ECO:0000259" key="1">
    <source>
        <dbReference type="PROSITE" id="PS50943"/>
    </source>
</evidence>
<dbReference type="InterPro" id="IPR043917">
    <property type="entry name" value="DUF5753"/>
</dbReference>